<dbReference type="Pfam" id="PF08323">
    <property type="entry name" value="Glyco_transf_5"/>
    <property type="match status" value="1"/>
</dbReference>
<gene>
    <name evidence="7 10" type="primary">glgA</name>
    <name evidence="10" type="ORF">HYG86_02760</name>
</gene>
<evidence type="ECO:0000259" key="9">
    <source>
        <dbReference type="Pfam" id="PF08323"/>
    </source>
</evidence>
<name>A0A7G9WD31_ALKCA</name>
<dbReference type="PANTHER" id="PTHR45825">
    <property type="entry name" value="GRANULE-BOUND STARCH SYNTHASE 1, CHLOROPLASTIC/AMYLOPLASTIC"/>
    <property type="match status" value="1"/>
</dbReference>
<keyword evidence="4 7" id="KW-0328">Glycosyltransferase</keyword>
<evidence type="ECO:0000256" key="2">
    <source>
        <dbReference type="ARBA" id="ARBA00002764"/>
    </source>
</evidence>
<evidence type="ECO:0000256" key="3">
    <source>
        <dbReference type="ARBA" id="ARBA00010281"/>
    </source>
</evidence>
<dbReference type="InterPro" id="IPR013534">
    <property type="entry name" value="Starch_synth_cat_dom"/>
</dbReference>
<feature type="domain" description="Glycosyl transferase family 1" evidence="8">
    <location>
        <begin position="291"/>
        <end position="438"/>
    </location>
</feature>
<dbReference type="GO" id="GO:0005978">
    <property type="term" value="P:glycogen biosynthetic process"/>
    <property type="evidence" value="ECO:0007669"/>
    <property type="project" value="UniProtKB-UniRule"/>
</dbReference>
<dbReference type="CDD" id="cd03791">
    <property type="entry name" value="GT5_Glycogen_synthase_DULL1-like"/>
    <property type="match status" value="1"/>
</dbReference>
<evidence type="ECO:0000256" key="7">
    <source>
        <dbReference type="HAMAP-Rule" id="MF_00484"/>
    </source>
</evidence>
<feature type="domain" description="Starch synthase catalytic" evidence="9">
    <location>
        <begin position="2"/>
        <end position="235"/>
    </location>
</feature>
<sequence>MKILHVASEAVPFIKTGGLADVIGSLPVELKKQGVDVRVVLPKYKDIPVKFTEQMKWIKSIDVPVGWRNQFCGIEELELDGVKYYFLDNRYYFGRDGLYGFVDDGERFSFFCKAVVEFLQHVDFIPDIVHCHDWHSGMVPLILTEKKSIEPLYSDVKTVFTVHNLKFQGVFPKEVLTDLLQISDLYFNLDGVEFYNNISFMKGGINFSHVFNTVSPTYAQEIKHPFFGEKLEGLICYRHEKLRGILNGLDYAKYNPAVDPLIFENYSLDTIEKKYTNKMVLQTELGLPHRREVPVIAIVSRLTEQKGLPLVEGVISEMLGMDVQFIILGTGDKKYEELFHRAQEQFPHKISFSNTFNEGLAQKIYAGSDIYLMPSLFEPCGLSQLIALRYGTIPVVRETGGLKDTVTPYNKYTGEGNGFSFENYNAHEMLYTIERAVNIYYNEKHIWYHLIKNAMESDFSWEKSAKVYLEMYKEIL</sequence>
<evidence type="ECO:0000259" key="8">
    <source>
        <dbReference type="Pfam" id="PF00534"/>
    </source>
</evidence>
<protein>
    <recommendedName>
        <fullName evidence="7">Glycogen synthase</fullName>
        <ecNumber evidence="7">2.4.1.21</ecNumber>
    </recommendedName>
    <alternativeName>
        <fullName evidence="7">Starch [bacterial glycogen] synthase</fullName>
    </alternativeName>
</protein>
<dbReference type="RefSeq" id="WP_213169081.1">
    <property type="nucleotide sequence ID" value="NZ_CP058559.1"/>
</dbReference>
<proteinExistence type="inferred from homology"/>
<keyword evidence="11" id="KW-1185">Reference proteome</keyword>
<comment type="catalytic activity">
    <reaction evidence="1 7">
        <text>[(1-&gt;4)-alpha-D-glucosyl](n) + ADP-alpha-D-glucose = [(1-&gt;4)-alpha-D-glucosyl](n+1) + ADP + H(+)</text>
        <dbReference type="Rhea" id="RHEA:18189"/>
        <dbReference type="Rhea" id="RHEA-COMP:9584"/>
        <dbReference type="Rhea" id="RHEA-COMP:9587"/>
        <dbReference type="ChEBI" id="CHEBI:15378"/>
        <dbReference type="ChEBI" id="CHEBI:15444"/>
        <dbReference type="ChEBI" id="CHEBI:57498"/>
        <dbReference type="ChEBI" id="CHEBI:456216"/>
        <dbReference type="EC" id="2.4.1.21"/>
    </reaction>
</comment>
<dbReference type="PANTHER" id="PTHR45825:SF11">
    <property type="entry name" value="ALPHA AMYLASE DOMAIN-CONTAINING PROTEIN"/>
    <property type="match status" value="1"/>
</dbReference>
<organism evidence="10 11">
    <name type="scientific">Alkalicella caledoniensis</name>
    <dbReference type="NCBI Taxonomy" id="2731377"/>
    <lineage>
        <taxon>Bacteria</taxon>
        <taxon>Bacillati</taxon>
        <taxon>Bacillota</taxon>
        <taxon>Clostridia</taxon>
        <taxon>Eubacteriales</taxon>
        <taxon>Proteinivoracaceae</taxon>
        <taxon>Alkalicella</taxon>
    </lineage>
</organism>
<comment type="function">
    <text evidence="2 7">Synthesizes alpha-1,4-glucan chains using ADP-glucose.</text>
</comment>
<dbReference type="Proteomes" id="UP000516160">
    <property type="component" value="Chromosome"/>
</dbReference>
<dbReference type="EMBL" id="CP058559">
    <property type="protein sequence ID" value="QNO16593.1"/>
    <property type="molecule type" value="Genomic_DNA"/>
</dbReference>
<dbReference type="AlphaFoldDB" id="A0A7G9WD31"/>
<dbReference type="NCBIfam" id="NF001898">
    <property type="entry name" value="PRK00654.1-1"/>
    <property type="match status" value="1"/>
</dbReference>
<dbReference type="GO" id="GO:0009011">
    <property type="term" value="F:alpha-1,4-glucan glucosyltransferase (ADP-glucose donor) activity"/>
    <property type="evidence" value="ECO:0007669"/>
    <property type="project" value="UniProtKB-UniRule"/>
</dbReference>
<evidence type="ECO:0000256" key="5">
    <source>
        <dbReference type="ARBA" id="ARBA00022679"/>
    </source>
</evidence>
<dbReference type="NCBIfam" id="TIGR02095">
    <property type="entry name" value="glgA"/>
    <property type="match status" value="1"/>
</dbReference>
<comment type="pathway">
    <text evidence="7">Glycan biosynthesis; glycogen biosynthesis.</text>
</comment>
<feature type="binding site" evidence="7">
    <location>
        <position position="15"/>
    </location>
    <ligand>
        <name>ADP-alpha-D-glucose</name>
        <dbReference type="ChEBI" id="CHEBI:57498"/>
    </ligand>
</feature>
<reference evidence="10 11" key="1">
    <citation type="submission" date="2020-07" db="EMBL/GenBank/DDBJ databases">
        <title>Alkalicella. sp. LB2 genome.</title>
        <authorList>
            <person name="Postec A."/>
            <person name="Quemeneur M."/>
        </authorList>
    </citation>
    <scope>NUCLEOTIDE SEQUENCE [LARGE SCALE GENOMIC DNA]</scope>
    <source>
        <strain evidence="10 11">LB2</strain>
    </source>
</reference>
<dbReference type="InterPro" id="IPR001296">
    <property type="entry name" value="Glyco_trans_1"/>
</dbReference>
<dbReference type="UniPathway" id="UPA00164"/>
<evidence type="ECO:0000256" key="1">
    <source>
        <dbReference type="ARBA" id="ARBA00001478"/>
    </source>
</evidence>
<dbReference type="GO" id="GO:0004373">
    <property type="term" value="F:alpha-1,4-glucan glucosyltransferase (UDP-glucose donor) activity"/>
    <property type="evidence" value="ECO:0007669"/>
    <property type="project" value="InterPro"/>
</dbReference>
<dbReference type="Gene3D" id="3.40.50.2000">
    <property type="entry name" value="Glycogen Phosphorylase B"/>
    <property type="match status" value="2"/>
</dbReference>
<evidence type="ECO:0000256" key="6">
    <source>
        <dbReference type="ARBA" id="ARBA00023056"/>
    </source>
</evidence>
<keyword evidence="6 7" id="KW-0320">Glycogen biosynthesis</keyword>
<dbReference type="KEGG" id="acae:HYG86_02760"/>
<accession>A0A7G9WD31</accession>
<dbReference type="NCBIfam" id="NF001899">
    <property type="entry name" value="PRK00654.1-2"/>
    <property type="match status" value="1"/>
</dbReference>
<evidence type="ECO:0000256" key="4">
    <source>
        <dbReference type="ARBA" id="ARBA00022676"/>
    </source>
</evidence>
<dbReference type="EC" id="2.4.1.21" evidence="7"/>
<keyword evidence="5 7" id="KW-0808">Transferase</keyword>
<evidence type="ECO:0000313" key="10">
    <source>
        <dbReference type="EMBL" id="QNO16593.1"/>
    </source>
</evidence>
<dbReference type="HAMAP" id="MF_00484">
    <property type="entry name" value="Glycogen_synth"/>
    <property type="match status" value="1"/>
</dbReference>
<dbReference type="Pfam" id="PF00534">
    <property type="entry name" value="Glycos_transf_1"/>
    <property type="match status" value="1"/>
</dbReference>
<evidence type="ECO:0000313" key="11">
    <source>
        <dbReference type="Proteomes" id="UP000516160"/>
    </source>
</evidence>
<dbReference type="SUPFAM" id="SSF53756">
    <property type="entry name" value="UDP-Glycosyltransferase/glycogen phosphorylase"/>
    <property type="match status" value="1"/>
</dbReference>
<dbReference type="InterPro" id="IPR011835">
    <property type="entry name" value="GS/SS"/>
</dbReference>
<comment type="similarity">
    <text evidence="3 7">Belongs to the glycosyltransferase 1 family. Bacterial/plant glycogen synthase subfamily.</text>
</comment>